<dbReference type="Proteomes" id="UP001501195">
    <property type="component" value="Unassembled WGS sequence"/>
</dbReference>
<dbReference type="CDD" id="cd06261">
    <property type="entry name" value="TM_PBP2"/>
    <property type="match status" value="1"/>
</dbReference>
<protein>
    <submittedName>
        <fullName evidence="9">Carbohydrate ABC transporter permease</fullName>
    </submittedName>
</protein>
<dbReference type="PANTHER" id="PTHR43744:SF12">
    <property type="entry name" value="ABC TRANSPORTER PERMEASE PROTEIN MG189-RELATED"/>
    <property type="match status" value="1"/>
</dbReference>
<keyword evidence="3" id="KW-1003">Cell membrane</keyword>
<evidence type="ECO:0000313" key="10">
    <source>
        <dbReference type="Proteomes" id="UP001501195"/>
    </source>
</evidence>
<evidence type="ECO:0000313" key="9">
    <source>
        <dbReference type="EMBL" id="GAA4968549.1"/>
    </source>
</evidence>
<dbReference type="PROSITE" id="PS50928">
    <property type="entry name" value="ABC_TM1"/>
    <property type="match status" value="1"/>
</dbReference>
<gene>
    <name evidence="9" type="ORF">GCM10023225_08550</name>
</gene>
<comment type="similarity">
    <text evidence="7">Belongs to the binding-protein-dependent transport system permease family.</text>
</comment>
<dbReference type="RefSeq" id="WP_345711144.1">
    <property type="nucleotide sequence ID" value="NZ_BAABIL010000109.1"/>
</dbReference>
<organism evidence="9 10">
    <name type="scientific">Kineococcus glutinatus</name>
    <dbReference type="NCBI Taxonomy" id="1070872"/>
    <lineage>
        <taxon>Bacteria</taxon>
        <taxon>Bacillati</taxon>
        <taxon>Actinomycetota</taxon>
        <taxon>Actinomycetes</taxon>
        <taxon>Kineosporiales</taxon>
        <taxon>Kineosporiaceae</taxon>
        <taxon>Kineococcus</taxon>
    </lineage>
</organism>
<evidence type="ECO:0000256" key="4">
    <source>
        <dbReference type="ARBA" id="ARBA00022692"/>
    </source>
</evidence>
<evidence type="ECO:0000256" key="2">
    <source>
        <dbReference type="ARBA" id="ARBA00022448"/>
    </source>
</evidence>
<comment type="subcellular location">
    <subcellularLocation>
        <location evidence="1 7">Cell membrane</location>
        <topology evidence="1 7">Multi-pass membrane protein</topology>
    </subcellularLocation>
</comment>
<keyword evidence="5 7" id="KW-1133">Transmembrane helix</keyword>
<feature type="transmembrane region" description="Helical" evidence="7">
    <location>
        <begin position="193"/>
        <end position="212"/>
    </location>
</feature>
<feature type="transmembrane region" description="Helical" evidence="7">
    <location>
        <begin position="252"/>
        <end position="271"/>
    </location>
</feature>
<dbReference type="Pfam" id="PF00528">
    <property type="entry name" value="BPD_transp_1"/>
    <property type="match status" value="1"/>
</dbReference>
<proteinExistence type="inferred from homology"/>
<accession>A0ABP9HDL6</accession>
<reference evidence="10" key="1">
    <citation type="journal article" date="2019" name="Int. J. Syst. Evol. Microbiol.">
        <title>The Global Catalogue of Microorganisms (GCM) 10K type strain sequencing project: providing services to taxonomists for standard genome sequencing and annotation.</title>
        <authorList>
            <consortium name="The Broad Institute Genomics Platform"/>
            <consortium name="The Broad Institute Genome Sequencing Center for Infectious Disease"/>
            <person name="Wu L."/>
            <person name="Ma J."/>
        </authorList>
    </citation>
    <scope>NUCLEOTIDE SEQUENCE [LARGE SCALE GENOMIC DNA]</scope>
    <source>
        <strain evidence="10">JCM 18126</strain>
    </source>
</reference>
<feature type="transmembrane region" description="Helical" evidence="7">
    <location>
        <begin position="16"/>
        <end position="41"/>
    </location>
</feature>
<dbReference type="InterPro" id="IPR000515">
    <property type="entry name" value="MetI-like"/>
</dbReference>
<dbReference type="Gene3D" id="1.10.3720.10">
    <property type="entry name" value="MetI-like"/>
    <property type="match status" value="1"/>
</dbReference>
<evidence type="ECO:0000256" key="7">
    <source>
        <dbReference type="RuleBase" id="RU363032"/>
    </source>
</evidence>
<comment type="caution">
    <text evidence="9">The sequence shown here is derived from an EMBL/GenBank/DDBJ whole genome shotgun (WGS) entry which is preliminary data.</text>
</comment>
<evidence type="ECO:0000256" key="5">
    <source>
        <dbReference type="ARBA" id="ARBA00022989"/>
    </source>
</evidence>
<keyword evidence="2 7" id="KW-0813">Transport</keyword>
<feature type="domain" description="ABC transmembrane type-1" evidence="8">
    <location>
        <begin position="79"/>
        <end position="271"/>
    </location>
</feature>
<keyword evidence="4 7" id="KW-0812">Transmembrane</keyword>
<sequence length="286" mass="30709">MASAVPRRTGSAGSRLALNLVLLGFAVLVVAPFVTMVFGSVKTPAEITSNPGGIPRSPTVDNFGVLFTGETGMTVWRGLLNSVIVTVPFTAITVVLCAMAGYAFTRYDFRGRKAIFVLMMASILVPFEVNLPSLYAMFAQIGWLNTYQVQILPGTASVIGMFMARQYMSGLPGEVFEAARLDGAGHWRTFRSIALPMSTPVLGAVALLTFVAKWSDYLWPRVVANDPTFQPIMVLLPALSTSQDGFIVRYELLLAGAAIVTLPLLLLFLVFQSTLMSGTTAGAVRG</sequence>
<evidence type="ECO:0000256" key="6">
    <source>
        <dbReference type="ARBA" id="ARBA00023136"/>
    </source>
</evidence>
<feature type="transmembrane region" description="Helical" evidence="7">
    <location>
        <begin position="116"/>
        <end position="141"/>
    </location>
</feature>
<keyword evidence="6 7" id="KW-0472">Membrane</keyword>
<evidence type="ECO:0000256" key="3">
    <source>
        <dbReference type="ARBA" id="ARBA00022475"/>
    </source>
</evidence>
<keyword evidence="10" id="KW-1185">Reference proteome</keyword>
<evidence type="ECO:0000259" key="8">
    <source>
        <dbReference type="PROSITE" id="PS50928"/>
    </source>
</evidence>
<dbReference type="SUPFAM" id="SSF161098">
    <property type="entry name" value="MetI-like"/>
    <property type="match status" value="1"/>
</dbReference>
<dbReference type="EMBL" id="BAABIL010000109">
    <property type="protein sequence ID" value="GAA4968549.1"/>
    <property type="molecule type" value="Genomic_DNA"/>
</dbReference>
<dbReference type="PANTHER" id="PTHR43744">
    <property type="entry name" value="ABC TRANSPORTER PERMEASE PROTEIN MG189-RELATED-RELATED"/>
    <property type="match status" value="1"/>
</dbReference>
<feature type="transmembrane region" description="Helical" evidence="7">
    <location>
        <begin position="83"/>
        <end position="104"/>
    </location>
</feature>
<evidence type="ECO:0000256" key="1">
    <source>
        <dbReference type="ARBA" id="ARBA00004651"/>
    </source>
</evidence>
<dbReference type="InterPro" id="IPR035906">
    <property type="entry name" value="MetI-like_sf"/>
</dbReference>
<name>A0ABP9HDL6_9ACTN</name>
<feature type="transmembrane region" description="Helical" evidence="7">
    <location>
        <begin position="147"/>
        <end position="164"/>
    </location>
</feature>